<gene>
    <name evidence="1" type="ORF">CERZMDRAFT_90516</name>
</gene>
<reference evidence="1" key="1">
    <citation type="journal article" date="2020" name="Stud. Mycol.">
        <title>101 Dothideomycetes genomes: a test case for predicting lifestyles and emergence of pathogens.</title>
        <authorList>
            <person name="Haridas S."/>
            <person name="Albert R."/>
            <person name="Binder M."/>
            <person name="Bloem J."/>
            <person name="Labutti K."/>
            <person name="Salamov A."/>
            <person name="Andreopoulos B."/>
            <person name="Baker S."/>
            <person name="Barry K."/>
            <person name="Bills G."/>
            <person name="Bluhm B."/>
            <person name="Cannon C."/>
            <person name="Castanera R."/>
            <person name="Culley D."/>
            <person name="Daum C."/>
            <person name="Ezra D."/>
            <person name="Gonzalez J."/>
            <person name="Henrissat B."/>
            <person name="Kuo A."/>
            <person name="Liang C."/>
            <person name="Lipzen A."/>
            <person name="Lutzoni F."/>
            <person name="Magnuson J."/>
            <person name="Mondo S."/>
            <person name="Nolan M."/>
            <person name="Ohm R."/>
            <person name="Pangilinan J."/>
            <person name="Park H.-J."/>
            <person name="Ramirez L."/>
            <person name="Alfaro M."/>
            <person name="Sun H."/>
            <person name="Tritt A."/>
            <person name="Yoshinaga Y."/>
            <person name="Zwiers L.-H."/>
            <person name="Turgeon B."/>
            <person name="Goodwin S."/>
            <person name="Spatafora J."/>
            <person name="Crous P."/>
            <person name="Grigoriev I."/>
        </authorList>
    </citation>
    <scope>NUCLEOTIDE SEQUENCE</scope>
    <source>
        <strain evidence="1">SCOH1-5</strain>
    </source>
</reference>
<keyword evidence="2" id="KW-1185">Reference proteome</keyword>
<name>A0A6A6FJZ5_9PEZI</name>
<accession>A0A6A6FJZ5</accession>
<evidence type="ECO:0000313" key="1">
    <source>
        <dbReference type="EMBL" id="KAF2213710.1"/>
    </source>
</evidence>
<dbReference type="Proteomes" id="UP000799539">
    <property type="component" value="Unassembled WGS sequence"/>
</dbReference>
<evidence type="ECO:0000313" key="2">
    <source>
        <dbReference type="Proteomes" id="UP000799539"/>
    </source>
</evidence>
<sequence length="74" mass="7821">MAGSDNRGLDELGVCVAQISALRLNSAVYDLLFSGSPLPENRLISTAKLRSCGRLARYGRGASAGGLRRKAGWV</sequence>
<dbReference type="EMBL" id="ML992670">
    <property type="protein sequence ID" value="KAF2213710.1"/>
    <property type="molecule type" value="Genomic_DNA"/>
</dbReference>
<organism evidence="1 2">
    <name type="scientific">Cercospora zeae-maydis SCOH1-5</name>
    <dbReference type="NCBI Taxonomy" id="717836"/>
    <lineage>
        <taxon>Eukaryota</taxon>
        <taxon>Fungi</taxon>
        <taxon>Dikarya</taxon>
        <taxon>Ascomycota</taxon>
        <taxon>Pezizomycotina</taxon>
        <taxon>Dothideomycetes</taxon>
        <taxon>Dothideomycetidae</taxon>
        <taxon>Mycosphaerellales</taxon>
        <taxon>Mycosphaerellaceae</taxon>
        <taxon>Cercospora</taxon>
    </lineage>
</organism>
<proteinExistence type="predicted"/>
<dbReference type="AlphaFoldDB" id="A0A6A6FJZ5"/>
<protein>
    <submittedName>
        <fullName evidence="1">Uncharacterized protein</fullName>
    </submittedName>
</protein>